<dbReference type="PROSITE" id="PS00107">
    <property type="entry name" value="PROTEIN_KINASE_ATP"/>
    <property type="match status" value="1"/>
</dbReference>
<feature type="binding site" evidence="5">
    <location>
        <position position="49"/>
    </location>
    <ligand>
        <name>ATP</name>
        <dbReference type="ChEBI" id="CHEBI:30616"/>
    </ligand>
</feature>
<dbReference type="Gene3D" id="3.30.200.20">
    <property type="entry name" value="Phosphorylase Kinase, domain 1"/>
    <property type="match status" value="1"/>
</dbReference>
<keyword evidence="1" id="KW-0808">Transferase</keyword>
<dbReference type="PROSITE" id="PS50011">
    <property type="entry name" value="PROTEIN_KINASE_DOM"/>
    <property type="match status" value="1"/>
</dbReference>
<keyword evidence="4 5" id="KW-0067">ATP-binding</keyword>
<dbReference type="PANTHER" id="PTHR43289:SF6">
    <property type="entry name" value="SERINE_THREONINE-PROTEIN KINASE NEKL-3"/>
    <property type="match status" value="1"/>
</dbReference>
<dbReference type="InterPro" id="IPR000719">
    <property type="entry name" value="Prot_kinase_dom"/>
</dbReference>
<organism evidence="8 9">
    <name type="scientific">Rhodoferax saidenbachensis</name>
    <dbReference type="NCBI Taxonomy" id="1484693"/>
    <lineage>
        <taxon>Bacteria</taxon>
        <taxon>Pseudomonadati</taxon>
        <taxon>Pseudomonadota</taxon>
        <taxon>Betaproteobacteria</taxon>
        <taxon>Burkholderiales</taxon>
        <taxon>Comamonadaceae</taxon>
        <taxon>Rhodoferax</taxon>
    </lineage>
</organism>
<dbReference type="RefSeq" id="WP_310341644.1">
    <property type="nucleotide sequence ID" value="NZ_JAVDXO010000003.1"/>
</dbReference>
<keyword evidence="6" id="KW-1133">Transmembrane helix</keyword>
<evidence type="ECO:0000313" key="8">
    <source>
        <dbReference type="EMBL" id="MDR7306491.1"/>
    </source>
</evidence>
<dbReference type="InterPro" id="IPR017441">
    <property type="entry name" value="Protein_kinase_ATP_BS"/>
</dbReference>
<dbReference type="Gene3D" id="1.10.510.10">
    <property type="entry name" value="Transferase(Phosphotransferase) domain 1"/>
    <property type="match status" value="1"/>
</dbReference>
<evidence type="ECO:0000256" key="6">
    <source>
        <dbReference type="SAM" id="Phobius"/>
    </source>
</evidence>
<evidence type="ECO:0000256" key="3">
    <source>
        <dbReference type="ARBA" id="ARBA00022777"/>
    </source>
</evidence>
<evidence type="ECO:0000256" key="2">
    <source>
        <dbReference type="ARBA" id="ARBA00022741"/>
    </source>
</evidence>
<dbReference type="Proteomes" id="UP001268089">
    <property type="component" value="Unassembled WGS sequence"/>
</dbReference>
<feature type="transmembrane region" description="Helical" evidence="6">
    <location>
        <begin position="334"/>
        <end position="356"/>
    </location>
</feature>
<keyword evidence="6" id="KW-0472">Membrane</keyword>
<evidence type="ECO:0000259" key="7">
    <source>
        <dbReference type="PROSITE" id="PS50011"/>
    </source>
</evidence>
<keyword evidence="2 5" id="KW-0547">Nucleotide-binding</keyword>
<accession>A0ABU1ZNH5</accession>
<protein>
    <recommendedName>
        <fullName evidence="7">Protein kinase domain-containing protein</fullName>
    </recommendedName>
</protein>
<keyword evidence="6" id="KW-0812">Transmembrane</keyword>
<dbReference type="SUPFAM" id="SSF56112">
    <property type="entry name" value="Protein kinase-like (PK-like)"/>
    <property type="match status" value="1"/>
</dbReference>
<evidence type="ECO:0000256" key="1">
    <source>
        <dbReference type="ARBA" id="ARBA00022679"/>
    </source>
</evidence>
<keyword evidence="9" id="KW-1185">Reference proteome</keyword>
<name>A0ABU1ZNH5_9BURK</name>
<evidence type="ECO:0000256" key="5">
    <source>
        <dbReference type="PROSITE-ProRule" id="PRU10141"/>
    </source>
</evidence>
<gene>
    <name evidence="8" type="ORF">J2X15_001774</name>
</gene>
<dbReference type="PANTHER" id="PTHR43289">
    <property type="entry name" value="MITOGEN-ACTIVATED PROTEIN KINASE KINASE KINASE 20-RELATED"/>
    <property type="match status" value="1"/>
</dbReference>
<dbReference type="SMART" id="SM00220">
    <property type="entry name" value="S_TKc"/>
    <property type="match status" value="1"/>
</dbReference>
<dbReference type="InterPro" id="IPR011009">
    <property type="entry name" value="Kinase-like_dom_sf"/>
</dbReference>
<comment type="caution">
    <text evidence="8">The sequence shown here is derived from an EMBL/GenBank/DDBJ whole genome shotgun (WGS) entry which is preliminary data.</text>
</comment>
<reference evidence="8 9" key="1">
    <citation type="submission" date="2023-07" db="EMBL/GenBank/DDBJ databases">
        <title>Sorghum-associated microbial communities from plants grown in Nebraska, USA.</title>
        <authorList>
            <person name="Schachtman D."/>
        </authorList>
    </citation>
    <scope>NUCLEOTIDE SEQUENCE [LARGE SCALE GENOMIC DNA]</scope>
    <source>
        <strain evidence="8 9">BE308</strain>
    </source>
</reference>
<dbReference type="CDD" id="cd14014">
    <property type="entry name" value="STKc_PknB_like"/>
    <property type="match status" value="1"/>
</dbReference>
<evidence type="ECO:0000256" key="4">
    <source>
        <dbReference type="ARBA" id="ARBA00022840"/>
    </source>
</evidence>
<proteinExistence type="predicted"/>
<keyword evidence="3" id="KW-0418">Kinase</keyword>
<evidence type="ECO:0000313" key="9">
    <source>
        <dbReference type="Proteomes" id="UP001268089"/>
    </source>
</evidence>
<sequence length="594" mass="64226">MSDFARSPSRPSLQVVAGRYQLLRKIGNGGMGAVYLAKQIGVGNQVALKFLPAHLSDDPQLRKRFEREAALNLEVNHPGAAQLLDTGTDVDGQLYLAFEYVEGDDLSTLLDREGALSFDDAITLTCKVAEVLAFAHAKGVVHRDIKPENIRVRRDLAGLHVKVLDFGIARLMDGVGTQLTADGSVAGTPRYMAPEQISAGTIDARADVYALGLVLFEALSGREAFTRDSTSQLLWAQLHDPVPTLIEVQPLRDYPALDAVIAQACAKAPEERFLSMQALVAALRGLQSPLWWGVPVAVPRRPRAMFSGSDVSAREPVQLPRPGRKTFLQIRASAWAAIAVGVLAVGLASTALWVALDQRSARAPVVQPAAAAVAAAPVVAPASLPVKPAVQPPGKVAVTPAPAMATPVATAPTVAASSTGEMPECVQLAVYDTPMTRMTVAQLEQQARNVKYMAPSVIANQLLSIKARADSFHPDSRECLYRSMLISMVLNEKVVLASTPALWGHSRSVPELERLFMEQPLQQDWTPAQRKDVLHQIETLFIANMQKDAPGDDVYWRRMYYGLIFMCEATGEAREKAGAKRVSEGSCLKLKPTV</sequence>
<dbReference type="EMBL" id="JAVDXO010000003">
    <property type="protein sequence ID" value="MDR7306491.1"/>
    <property type="molecule type" value="Genomic_DNA"/>
</dbReference>
<feature type="domain" description="Protein kinase" evidence="7">
    <location>
        <begin position="20"/>
        <end position="291"/>
    </location>
</feature>
<dbReference type="Pfam" id="PF00069">
    <property type="entry name" value="Pkinase"/>
    <property type="match status" value="1"/>
</dbReference>